<dbReference type="RefSeq" id="WP_132116610.1">
    <property type="nucleotide sequence ID" value="NZ_SMJU01000005.1"/>
</dbReference>
<dbReference type="AlphaFoldDB" id="A0A4R4KH06"/>
<sequence>MKIYPKSFRVPAFSTMLVLAALLATSVACKKDSDPEPLSIEGEWQMTSLKISPAQSGVSDLIPFINFLAGNDCFTRLTLSFLANNRVNVTAPTDCQSAEGTLFELTGLDDSNTWELTGNKLTLSSASSGTAEYDVTINQTTMEASFSEVDPDDGINYTYTLVFKRV</sequence>
<comment type="caution">
    <text evidence="3">The sequence shown here is derived from an EMBL/GenBank/DDBJ whole genome shotgun (WGS) entry which is preliminary data.</text>
</comment>
<dbReference type="Proteomes" id="UP000295706">
    <property type="component" value="Unassembled WGS sequence"/>
</dbReference>
<name>A0A4R4KH06_9BACT</name>
<dbReference type="Pfam" id="PF13648">
    <property type="entry name" value="Lipocalin_4"/>
    <property type="match status" value="1"/>
</dbReference>
<feature type="signal peptide" evidence="1">
    <location>
        <begin position="1"/>
        <end position="30"/>
    </location>
</feature>
<gene>
    <name evidence="3" type="ORF">EZE20_08715</name>
</gene>
<protein>
    <recommendedName>
        <fullName evidence="2">Lipocalin-like domain-containing protein</fullName>
    </recommendedName>
</protein>
<keyword evidence="1" id="KW-0732">Signal</keyword>
<reference evidence="3 4" key="1">
    <citation type="submission" date="2019-02" db="EMBL/GenBank/DDBJ databases">
        <title>Arundinibacter roseus gen. nov., sp. nov., a new member of the family Cytophagaceae.</title>
        <authorList>
            <person name="Szuroczki S."/>
            <person name="Khayer B."/>
            <person name="Sproer C."/>
            <person name="Toumi M."/>
            <person name="Szabo A."/>
            <person name="Felfoldi T."/>
            <person name="Schumann P."/>
            <person name="Toth E."/>
        </authorList>
    </citation>
    <scope>NUCLEOTIDE SEQUENCE [LARGE SCALE GENOMIC DNA]</scope>
    <source>
        <strain evidence="3 4">DMA-k-7a</strain>
    </source>
</reference>
<dbReference type="OrthoDB" id="949109at2"/>
<evidence type="ECO:0000259" key="2">
    <source>
        <dbReference type="Pfam" id="PF13648"/>
    </source>
</evidence>
<organism evidence="3 4">
    <name type="scientific">Arundinibacter roseus</name>
    <dbReference type="NCBI Taxonomy" id="2070510"/>
    <lineage>
        <taxon>Bacteria</taxon>
        <taxon>Pseudomonadati</taxon>
        <taxon>Bacteroidota</taxon>
        <taxon>Cytophagia</taxon>
        <taxon>Cytophagales</taxon>
        <taxon>Spirosomataceae</taxon>
        <taxon>Arundinibacter</taxon>
    </lineage>
</organism>
<feature type="chain" id="PRO_5020840907" description="Lipocalin-like domain-containing protein" evidence="1">
    <location>
        <begin position="31"/>
        <end position="166"/>
    </location>
</feature>
<dbReference type="EMBL" id="SMJU01000005">
    <property type="protein sequence ID" value="TDB65839.1"/>
    <property type="molecule type" value="Genomic_DNA"/>
</dbReference>
<evidence type="ECO:0000256" key="1">
    <source>
        <dbReference type="SAM" id="SignalP"/>
    </source>
</evidence>
<keyword evidence="4" id="KW-1185">Reference proteome</keyword>
<proteinExistence type="predicted"/>
<dbReference type="PROSITE" id="PS51257">
    <property type="entry name" value="PROKAR_LIPOPROTEIN"/>
    <property type="match status" value="1"/>
</dbReference>
<evidence type="ECO:0000313" key="4">
    <source>
        <dbReference type="Proteomes" id="UP000295706"/>
    </source>
</evidence>
<feature type="domain" description="Lipocalin-like" evidence="2">
    <location>
        <begin position="40"/>
        <end position="143"/>
    </location>
</feature>
<dbReference type="InterPro" id="IPR024311">
    <property type="entry name" value="Lipocalin-like"/>
</dbReference>
<accession>A0A4R4KH06</accession>
<evidence type="ECO:0000313" key="3">
    <source>
        <dbReference type="EMBL" id="TDB65839.1"/>
    </source>
</evidence>